<dbReference type="HOGENOM" id="CLU_083552_1_2_7"/>
<gene>
    <name evidence="3" type="ORF">SMGD1_2289</name>
</gene>
<comment type="similarity">
    <text evidence="1">Belongs to the IMPACT family.</text>
</comment>
<evidence type="ECO:0000256" key="1">
    <source>
        <dbReference type="ARBA" id="ARBA00007665"/>
    </source>
</evidence>
<dbReference type="RefSeq" id="WP_008339244.1">
    <property type="nucleotide sequence ID" value="NZ_AFRZ01000001.1"/>
</dbReference>
<reference evidence="3 4" key="1">
    <citation type="journal article" date="2012" name="Proc. Natl. Acad. Sci. U.S.A.">
        <title>Genome and physiology of a model Epsilonproteobacterium responsible for sulfide detoxification in marine oxygen depletion zones.</title>
        <authorList>
            <person name="Grote J."/>
            <person name="Schott T."/>
            <person name="Bruckner C.G."/>
            <person name="Glockner F.O."/>
            <person name="Jost G."/>
            <person name="Teeling H."/>
            <person name="Labrenz M."/>
            <person name="Jurgens K."/>
        </authorList>
    </citation>
    <scope>NUCLEOTIDE SEQUENCE [LARGE SCALE GENOMIC DNA]</scope>
    <source>
        <strain evidence="3 4">GD1</strain>
    </source>
</reference>
<dbReference type="PANTHER" id="PTHR16301">
    <property type="entry name" value="IMPACT-RELATED"/>
    <property type="match status" value="1"/>
</dbReference>
<dbReference type="InterPro" id="IPR001498">
    <property type="entry name" value="Impact_N"/>
</dbReference>
<dbReference type="InterPro" id="IPR036956">
    <property type="entry name" value="Impact_N_sf"/>
</dbReference>
<accession>H1FYB6</accession>
<evidence type="ECO:0000313" key="4">
    <source>
        <dbReference type="Proteomes" id="UP000006431"/>
    </source>
</evidence>
<dbReference type="PANTHER" id="PTHR16301:SF20">
    <property type="entry name" value="IMPACT FAMILY MEMBER YIGZ"/>
    <property type="match status" value="1"/>
</dbReference>
<dbReference type="InterPro" id="IPR023582">
    <property type="entry name" value="Impact"/>
</dbReference>
<dbReference type="eggNOG" id="COG1739">
    <property type="taxonomic scope" value="Bacteria"/>
</dbReference>
<feature type="domain" description="Impact N-terminal" evidence="2">
    <location>
        <begin position="15"/>
        <end position="118"/>
    </location>
</feature>
<evidence type="ECO:0000259" key="2">
    <source>
        <dbReference type="Pfam" id="PF01205"/>
    </source>
</evidence>
<sequence length="191" mass="22040">MKFINTVYTNTLEVKQSKFIAFLTPYTLFQETLDKLKQEHTKARHFVVAYRYLNEFNQIVEHSSDDGEPKGTSGKPSLFVLQGTDMINSAVIIVRYFGGTKLGTGGLVRAYSDAVNLVIDESTLLEYKQEIEVKIYFEYSNIRIVEYECEVFDVQIVDKFFDIGTIYILKASKVIMEEFLTKLDRLVKIVE</sequence>
<dbReference type="SUPFAM" id="SSF54211">
    <property type="entry name" value="Ribosomal protein S5 domain 2-like"/>
    <property type="match status" value="1"/>
</dbReference>
<organism evidence="3 4">
    <name type="scientific">Sulfurimonas gotlandica (strain DSM 19862 / JCM 16533 / GD1)</name>
    <dbReference type="NCBI Taxonomy" id="929558"/>
    <lineage>
        <taxon>Bacteria</taxon>
        <taxon>Pseudomonadati</taxon>
        <taxon>Campylobacterota</taxon>
        <taxon>Epsilonproteobacteria</taxon>
        <taxon>Campylobacterales</taxon>
        <taxon>Sulfurimonadaceae</taxon>
        <taxon>Sulfurimonas</taxon>
    </lineage>
</organism>
<dbReference type="STRING" id="929558.SMGD1_2289"/>
<dbReference type="Gene3D" id="3.30.230.30">
    <property type="entry name" value="Impact, N-terminal domain"/>
    <property type="match status" value="1"/>
</dbReference>
<protein>
    <submittedName>
        <fullName evidence="3">Protein belonging to UPF0029</fullName>
    </submittedName>
</protein>
<dbReference type="GO" id="GO:0006446">
    <property type="term" value="P:regulation of translational initiation"/>
    <property type="evidence" value="ECO:0007669"/>
    <property type="project" value="TreeGrafter"/>
</dbReference>
<dbReference type="Pfam" id="PF01205">
    <property type="entry name" value="Impact_N"/>
    <property type="match status" value="1"/>
</dbReference>
<dbReference type="PATRIC" id="fig|929558.5.peg.2280"/>
<name>B6BMS1_SULGG</name>
<dbReference type="AlphaFoldDB" id="B6BMS1"/>
<dbReference type="InterPro" id="IPR020568">
    <property type="entry name" value="Ribosomal_Su5_D2-typ_SF"/>
</dbReference>
<keyword evidence="4" id="KW-1185">Reference proteome</keyword>
<evidence type="ECO:0000313" key="3">
    <source>
        <dbReference type="EMBL" id="EHP30812.1"/>
    </source>
</evidence>
<proteinExistence type="inferred from homology"/>
<dbReference type="GO" id="GO:0005737">
    <property type="term" value="C:cytoplasm"/>
    <property type="evidence" value="ECO:0007669"/>
    <property type="project" value="TreeGrafter"/>
</dbReference>
<comment type="caution">
    <text evidence="3">The sequence shown here is derived from an EMBL/GenBank/DDBJ whole genome shotgun (WGS) entry which is preliminary data.</text>
</comment>
<accession>B6BMS1</accession>
<dbReference type="Proteomes" id="UP000006431">
    <property type="component" value="Unassembled WGS sequence"/>
</dbReference>
<dbReference type="OrthoDB" id="9813771at2"/>
<dbReference type="EMBL" id="AFRZ01000001">
    <property type="protein sequence ID" value="EHP30812.1"/>
    <property type="molecule type" value="Genomic_DNA"/>
</dbReference>